<accession>A0A0F8X7C9</accession>
<organism evidence="1">
    <name type="scientific">marine sediment metagenome</name>
    <dbReference type="NCBI Taxonomy" id="412755"/>
    <lineage>
        <taxon>unclassified sequences</taxon>
        <taxon>metagenomes</taxon>
        <taxon>ecological metagenomes</taxon>
    </lineage>
</organism>
<name>A0A0F8X7C9_9ZZZZ</name>
<comment type="caution">
    <text evidence="1">The sequence shown here is derived from an EMBL/GenBank/DDBJ whole genome shotgun (WGS) entry which is preliminary data.</text>
</comment>
<protein>
    <submittedName>
        <fullName evidence="1">Uncharacterized protein</fullName>
    </submittedName>
</protein>
<gene>
    <name evidence="1" type="ORF">LCGC14_2978360</name>
</gene>
<proteinExistence type="predicted"/>
<dbReference type="AlphaFoldDB" id="A0A0F8X7C9"/>
<reference evidence="1" key="1">
    <citation type="journal article" date="2015" name="Nature">
        <title>Complex archaea that bridge the gap between prokaryotes and eukaryotes.</title>
        <authorList>
            <person name="Spang A."/>
            <person name="Saw J.H."/>
            <person name="Jorgensen S.L."/>
            <person name="Zaremba-Niedzwiedzka K."/>
            <person name="Martijn J."/>
            <person name="Lind A.E."/>
            <person name="van Eijk R."/>
            <person name="Schleper C."/>
            <person name="Guy L."/>
            <person name="Ettema T.J."/>
        </authorList>
    </citation>
    <scope>NUCLEOTIDE SEQUENCE</scope>
</reference>
<sequence>MESDIEPTTNLAEGEKFKLVDKDYLLIQALRDWKDNIDKLRLTLTR</sequence>
<dbReference type="EMBL" id="LAZR01060758">
    <property type="protein sequence ID" value="KKK65017.1"/>
    <property type="molecule type" value="Genomic_DNA"/>
</dbReference>
<evidence type="ECO:0000313" key="1">
    <source>
        <dbReference type="EMBL" id="KKK65017.1"/>
    </source>
</evidence>